<dbReference type="PROSITE" id="PS51419">
    <property type="entry name" value="RAB"/>
    <property type="match status" value="1"/>
</dbReference>
<dbReference type="AlphaFoldDB" id="A0A7J7RHZ2"/>
<evidence type="ECO:0000256" key="2">
    <source>
        <dbReference type="ARBA" id="ARBA00022771"/>
    </source>
</evidence>
<proteinExistence type="predicted"/>
<dbReference type="PANTHER" id="PTHR45819">
    <property type="entry name" value="CENTAURIN-GAMMA-1A"/>
    <property type="match status" value="1"/>
</dbReference>
<comment type="caution">
    <text evidence="4">The sequence shown here is derived from an EMBL/GenBank/DDBJ whole genome shotgun (WGS) entry which is preliminary data.</text>
</comment>
<reference evidence="4 5" key="1">
    <citation type="journal article" date="2020" name="Nature">
        <title>Six reference-quality genomes reveal evolution of bat adaptations.</title>
        <authorList>
            <person name="Jebb D."/>
            <person name="Huang Z."/>
            <person name="Pippel M."/>
            <person name="Hughes G.M."/>
            <person name="Lavrichenko K."/>
            <person name="Devanna P."/>
            <person name="Winkler S."/>
            <person name="Jermiin L.S."/>
            <person name="Skirmuntt E.C."/>
            <person name="Katzourakis A."/>
            <person name="Burkitt-Gray L."/>
            <person name="Ray D.A."/>
            <person name="Sullivan K.A.M."/>
            <person name="Roscito J.G."/>
            <person name="Kirilenko B.M."/>
            <person name="Davalos L.M."/>
            <person name="Corthals A.P."/>
            <person name="Power M.L."/>
            <person name="Jones G."/>
            <person name="Ransome R.D."/>
            <person name="Dechmann D.K.N."/>
            <person name="Locatelli A.G."/>
            <person name="Puechmaille S.J."/>
            <person name="Fedrigo O."/>
            <person name="Jarvis E.D."/>
            <person name="Hiller M."/>
            <person name="Vernes S.C."/>
            <person name="Myers E.W."/>
            <person name="Teeling E.C."/>
        </authorList>
    </citation>
    <scope>NUCLEOTIDE SEQUENCE [LARGE SCALE GENOMIC DNA]</scope>
    <source>
        <strain evidence="4">MRhiFer1</strain>
        <tissue evidence="4">Lung</tissue>
    </source>
</reference>
<dbReference type="PRINTS" id="PR00449">
    <property type="entry name" value="RASTRNSFRMNG"/>
</dbReference>
<keyword evidence="2" id="KW-0862">Zinc</keyword>
<dbReference type="SUPFAM" id="SSF52540">
    <property type="entry name" value="P-loop containing nucleoside triphosphate hydrolases"/>
    <property type="match status" value="1"/>
</dbReference>
<dbReference type="GO" id="GO:0005525">
    <property type="term" value="F:GTP binding"/>
    <property type="evidence" value="ECO:0007669"/>
    <property type="project" value="InterPro"/>
</dbReference>
<dbReference type="PROSITE" id="PS51421">
    <property type="entry name" value="RAS"/>
    <property type="match status" value="1"/>
</dbReference>
<dbReference type="FunFam" id="3.40.50.300:FF:000178">
    <property type="entry name" value="Arf-GAP with GTPase, ANK repeat and PH domain-containing protein 1"/>
    <property type="match status" value="1"/>
</dbReference>
<keyword evidence="2" id="KW-0479">Metal-binding</keyword>
<evidence type="ECO:0000256" key="1">
    <source>
        <dbReference type="ARBA" id="ARBA00022741"/>
    </source>
</evidence>
<dbReference type="GO" id="GO:0005634">
    <property type="term" value="C:nucleus"/>
    <property type="evidence" value="ECO:0007669"/>
    <property type="project" value="TreeGrafter"/>
</dbReference>
<sequence>MERGWQPGDSYSWERPTVCRRALSVCDSLDLHGAPAGRAAPALQAALCAAHEQPSRPRSVCSSSQGPPPTGARSLLLGLLRSRLGRRGPADGRPPDPGPAPPEPPGPAAPSPPCSPAPTRRSRSRGTQAPRPRPTSMTFLEVNRLELAEAEGAGAGAGLGRAGSSGFLRGSSLWSSQRWQVLRGSGGRIGPGPRRGLSALRKSFSFRLRRGQEIRRAESGLLPRARTRSDGDASSLGAFPSRRDLLMGTEAPRAVPHSGRPRAAAGLWKLLTSRFRRREPAPTEPLWSRRAAVDPGLLGSPSDSFVNSQEWTLSRSVPELKVGIVGNLSSGKSALVHRYLTGTYVQEESPEGGRFKKEIVVDGQSYLLLIRDEGGPPELQFAAWVDAVVFVFSLEDEISFQTVYNYFLRLCSFRNASEVPMVLVGTQDAISAANPRVIDDSRARKLSTDLKRCTYYETCATYGLNVERVFQDVAQKVVALRKKQQLAIGPCKSLPNSPSHSAVSAASIPAVHINQATNGGSSAFSDYSSSVPSTPSISQRELRIETIAASSTPTPIRKQSKRRSNIFTICATVSNFSSTKRPFQLLPN</sequence>
<protein>
    <submittedName>
        <fullName evidence="4">ArfGAP with GTPase domain, ankyrin repeat and PH domain 3</fullName>
    </submittedName>
</protein>
<dbReference type="Pfam" id="PF00071">
    <property type="entry name" value="Ras"/>
    <property type="match status" value="1"/>
</dbReference>
<dbReference type="Proteomes" id="UP000585614">
    <property type="component" value="Unassembled WGS sequence"/>
</dbReference>
<dbReference type="InterPro" id="IPR051282">
    <property type="entry name" value="Arf-GAP_GTPase_ANK_PH"/>
</dbReference>
<feature type="region of interest" description="Disordered" evidence="3">
    <location>
        <begin position="84"/>
        <end position="139"/>
    </location>
</feature>
<dbReference type="GO" id="GO:0005096">
    <property type="term" value="F:GTPase activator activity"/>
    <property type="evidence" value="ECO:0007669"/>
    <property type="project" value="TreeGrafter"/>
</dbReference>
<dbReference type="InterPro" id="IPR001806">
    <property type="entry name" value="Small_GTPase"/>
</dbReference>
<keyword evidence="1" id="KW-0547">Nucleotide-binding</keyword>
<dbReference type="InterPro" id="IPR027417">
    <property type="entry name" value="P-loop_NTPase"/>
</dbReference>
<dbReference type="SMART" id="SM00173">
    <property type="entry name" value="RAS"/>
    <property type="match status" value="1"/>
</dbReference>
<organism evidence="4 5">
    <name type="scientific">Rhinolophus ferrumequinum</name>
    <name type="common">Greater horseshoe bat</name>
    <dbReference type="NCBI Taxonomy" id="59479"/>
    <lineage>
        <taxon>Eukaryota</taxon>
        <taxon>Metazoa</taxon>
        <taxon>Chordata</taxon>
        <taxon>Craniata</taxon>
        <taxon>Vertebrata</taxon>
        <taxon>Euteleostomi</taxon>
        <taxon>Mammalia</taxon>
        <taxon>Eutheria</taxon>
        <taxon>Laurasiatheria</taxon>
        <taxon>Chiroptera</taxon>
        <taxon>Yinpterochiroptera</taxon>
        <taxon>Rhinolophoidea</taxon>
        <taxon>Rhinolophidae</taxon>
        <taxon>Rhinolophinae</taxon>
        <taxon>Rhinolophus</taxon>
    </lineage>
</organism>
<gene>
    <name evidence="4" type="ORF">mRhiFer1_000434</name>
</gene>
<evidence type="ECO:0000256" key="3">
    <source>
        <dbReference type="SAM" id="MobiDB-lite"/>
    </source>
</evidence>
<dbReference type="GO" id="GO:0008270">
    <property type="term" value="F:zinc ion binding"/>
    <property type="evidence" value="ECO:0007669"/>
    <property type="project" value="UniProtKB-KW"/>
</dbReference>
<accession>A0A7J7RHZ2</accession>
<evidence type="ECO:0000313" key="5">
    <source>
        <dbReference type="Proteomes" id="UP000585614"/>
    </source>
</evidence>
<name>A0A7J7RHZ2_RHIFE</name>
<dbReference type="CDD" id="cd04103">
    <property type="entry name" value="Centaurin_gamma"/>
    <property type="match status" value="1"/>
</dbReference>
<dbReference type="SMART" id="SM00175">
    <property type="entry name" value="RAB"/>
    <property type="match status" value="1"/>
</dbReference>
<dbReference type="GO" id="GO:0003924">
    <property type="term" value="F:GTPase activity"/>
    <property type="evidence" value="ECO:0007669"/>
    <property type="project" value="InterPro"/>
</dbReference>
<feature type="compositionally biased region" description="Pro residues" evidence="3">
    <location>
        <begin position="95"/>
        <end position="116"/>
    </location>
</feature>
<keyword evidence="2" id="KW-0863">Zinc-finger</keyword>
<evidence type="ECO:0000313" key="4">
    <source>
        <dbReference type="EMBL" id="KAF6275779.1"/>
    </source>
</evidence>
<dbReference type="Gene3D" id="3.40.50.300">
    <property type="entry name" value="P-loop containing nucleotide triphosphate hydrolases"/>
    <property type="match status" value="1"/>
</dbReference>
<dbReference type="PANTHER" id="PTHR45819:SF2">
    <property type="entry name" value="ARF-GAP WITH GTPASE, ANK REPEAT AND PH DOMAIN-CONTAINING PROTEIN 3"/>
    <property type="match status" value="1"/>
</dbReference>
<dbReference type="EMBL" id="JACAGC010000026">
    <property type="protein sequence ID" value="KAF6275779.1"/>
    <property type="molecule type" value="Genomic_DNA"/>
</dbReference>